<feature type="transmembrane region" description="Helical" evidence="1">
    <location>
        <begin position="1279"/>
        <end position="1298"/>
    </location>
</feature>
<dbReference type="Gene3D" id="2.40.70.10">
    <property type="entry name" value="Acid Proteases"/>
    <property type="match status" value="1"/>
</dbReference>
<keyword evidence="3" id="KW-1185">Reference proteome</keyword>
<organism evidence="2 3">
    <name type="scientific">Podospora fimiseda</name>
    <dbReference type="NCBI Taxonomy" id="252190"/>
    <lineage>
        <taxon>Eukaryota</taxon>
        <taxon>Fungi</taxon>
        <taxon>Dikarya</taxon>
        <taxon>Ascomycota</taxon>
        <taxon>Pezizomycotina</taxon>
        <taxon>Sordariomycetes</taxon>
        <taxon>Sordariomycetidae</taxon>
        <taxon>Sordariales</taxon>
        <taxon>Podosporaceae</taxon>
        <taxon>Podospora</taxon>
    </lineage>
</organism>
<dbReference type="InterPro" id="IPR021109">
    <property type="entry name" value="Peptidase_aspartic_dom_sf"/>
</dbReference>
<evidence type="ECO:0000256" key="1">
    <source>
        <dbReference type="SAM" id="Phobius"/>
    </source>
</evidence>
<keyword evidence="1" id="KW-0472">Membrane</keyword>
<feature type="transmembrane region" description="Helical" evidence="1">
    <location>
        <begin position="1000"/>
        <end position="1021"/>
    </location>
</feature>
<feature type="transmembrane region" description="Helical" evidence="1">
    <location>
        <begin position="854"/>
        <end position="874"/>
    </location>
</feature>
<accession>A0AAN6YM38</accession>
<feature type="transmembrane region" description="Helical" evidence="1">
    <location>
        <begin position="1033"/>
        <end position="1051"/>
    </location>
</feature>
<feature type="transmembrane region" description="Helical" evidence="1">
    <location>
        <begin position="1133"/>
        <end position="1153"/>
    </location>
</feature>
<evidence type="ECO:0000313" key="3">
    <source>
        <dbReference type="Proteomes" id="UP001301958"/>
    </source>
</evidence>
<dbReference type="SUPFAM" id="SSF50630">
    <property type="entry name" value="Acid proteases"/>
    <property type="match status" value="1"/>
</dbReference>
<reference evidence="2" key="2">
    <citation type="submission" date="2023-05" db="EMBL/GenBank/DDBJ databases">
        <authorList>
            <consortium name="Lawrence Berkeley National Laboratory"/>
            <person name="Steindorff A."/>
            <person name="Hensen N."/>
            <person name="Bonometti L."/>
            <person name="Westerberg I."/>
            <person name="Brannstrom I.O."/>
            <person name="Guillou S."/>
            <person name="Cros-Aarteil S."/>
            <person name="Calhoun S."/>
            <person name="Haridas S."/>
            <person name="Kuo A."/>
            <person name="Mondo S."/>
            <person name="Pangilinan J."/>
            <person name="Riley R."/>
            <person name="Labutti K."/>
            <person name="Andreopoulos B."/>
            <person name="Lipzen A."/>
            <person name="Chen C."/>
            <person name="Yanf M."/>
            <person name="Daum C."/>
            <person name="Ng V."/>
            <person name="Clum A."/>
            <person name="Ohm R."/>
            <person name="Martin F."/>
            <person name="Silar P."/>
            <person name="Natvig D."/>
            <person name="Lalanne C."/>
            <person name="Gautier V."/>
            <person name="Ament-Velasquez S.L."/>
            <person name="Kruys A."/>
            <person name="Hutchinson M.I."/>
            <person name="Powell A.J."/>
            <person name="Barry K."/>
            <person name="Miller A.N."/>
            <person name="Grigoriev I.V."/>
            <person name="Debuchy R."/>
            <person name="Gladieux P."/>
            <person name="Thoren M.H."/>
            <person name="Johannesson H."/>
        </authorList>
    </citation>
    <scope>NUCLEOTIDE SEQUENCE</scope>
    <source>
        <strain evidence="2">CBS 990.96</strain>
    </source>
</reference>
<reference evidence="2" key="1">
    <citation type="journal article" date="2023" name="Mol. Phylogenet. Evol.">
        <title>Genome-scale phylogeny and comparative genomics of the fungal order Sordariales.</title>
        <authorList>
            <person name="Hensen N."/>
            <person name="Bonometti L."/>
            <person name="Westerberg I."/>
            <person name="Brannstrom I.O."/>
            <person name="Guillou S."/>
            <person name="Cros-Aarteil S."/>
            <person name="Calhoun S."/>
            <person name="Haridas S."/>
            <person name="Kuo A."/>
            <person name="Mondo S."/>
            <person name="Pangilinan J."/>
            <person name="Riley R."/>
            <person name="LaButti K."/>
            <person name="Andreopoulos B."/>
            <person name="Lipzen A."/>
            <person name="Chen C."/>
            <person name="Yan M."/>
            <person name="Daum C."/>
            <person name="Ng V."/>
            <person name="Clum A."/>
            <person name="Steindorff A."/>
            <person name="Ohm R.A."/>
            <person name="Martin F."/>
            <person name="Silar P."/>
            <person name="Natvig D.O."/>
            <person name="Lalanne C."/>
            <person name="Gautier V."/>
            <person name="Ament-Velasquez S.L."/>
            <person name="Kruys A."/>
            <person name="Hutchinson M.I."/>
            <person name="Powell A.J."/>
            <person name="Barry K."/>
            <person name="Miller A.N."/>
            <person name="Grigoriev I.V."/>
            <person name="Debuchy R."/>
            <person name="Gladieux P."/>
            <person name="Hiltunen Thoren M."/>
            <person name="Johannesson H."/>
        </authorList>
    </citation>
    <scope>NUCLEOTIDE SEQUENCE</scope>
    <source>
        <strain evidence="2">CBS 990.96</strain>
    </source>
</reference>
<name>A0AAN6YM38_9PEZI</name>
<proteinExistence type="predicted"/>
<feature type="transmembrane region" description="Helical" evidence="1">
    <location>
        <begin position="410"/>
        <end position="431"/>
    </location>
</feature>
<protein>
    <submittedName>
        <fullName evidence="2">Uncharacterized protein</fullName>
    </submittedName>
</protein>
<keyword evidence="1" id="KW-0812">Transmembrane</keyword>
<comment type="caution">
    <text evidence="2">The sequence shown here is derived from an EMBL/GenBank/DDBJ whole genome shotgun (WGS) entry which is preliminary data.</text>
</comment>
<dbReference type="Proteomes" id="UP001301958">
    <property type="component" value="Unassembled WGS sequence"/>
</dbReference>
<sequence length="1313" mass="144738">MLLLRSLLGLVPKISPKPSIPNFTKSVGEEYPHARMGANRCWQAVGPARQMFEALASKIAKTLSDWEWPDDDFIAWSMFMIGPSEETAVPTLIVHGENAAARKSVCKLIQSSGILQHHNVRLDDRRLAPDFNRVDPLQFMSGSTNLATFESVQALPGSSILIKRDDGIVSKATVGIILQHERRLFVTTVAHAFPPLPKPGQKGVSFTITSGVGVSLGNPVIFRDIDYALLEVQVDGSTASICHVPSLDHVLSRICSKPHDAKISGRLNSDQMCGSLSGTPTFIRLPGTKGFNEVWTFHSTSPLEEGDCGSMLVGSADGQIYGHVVVGSHSSHYAYILPAKQLLQAALQQFQMSHEPFGGNQSVYSSIQGFSTWNLLDTSCARKPVATPLSGGEISYWGYLKARTSELRTLIILAILSLLYLLVFLSLPLSLVKLKLLSSSAADPTYHLTIGNCSFDMLDHQTTQSWGIPLCVNETYSICLSPSTIINSAFVIESEAAENLSPNHMSTGKEDSTSPPAWTLPLIISPGSQNYTIPVYLADNKIHRYKESLGSQQSIFESRRGGLAVGHRATASHLGLTHHSGFLETLKRAGNITTRRFGLDVGNQLAPRPGTLILGGWDEICSTQAKARAQFNINLPDTTSIRLQNASRVCQLPIRIGVSHFHARSKLKSLEILHDSLACIEPYANLFRLPPDDLDMVRRFFASQETGFLSSANAPWSNQKPCQGNSTRLSEGLLIPGDFEDPTSLSNLSLDFTFITGSGTNWRVSIPGPSLIRPLVCVSADGSTTTNPMFKELAIHEKSSDTGNVILGQAFLSLLYLSVDYDKGEFSLTPIKSADVDITTGGLDTSANSILPTWSLLISWVILFFWGCWFWVVFIRTNHFTTLLDWLGSPQTALTKALWHSTLEGSKDPRPLCVIIPPPPAELDMWMLNHDGIILVDSFFGIGRAKFKTGHFVTCSLRNATLHRIPPNGDSPRPVDPDKHVSDQNIPPDQFNRLPRPVSLYGFWIPGGLVACSVSFSFSFMVEAFINKTGIPVTYLALNMLFAWLPLLISLELARPGYLSKGFDIEWTLYSVLYSTIRMGSSSRPAMFEPKRKERPVMRFSAGLLSASFVTLCILAAAITGVPSLSRSASGRLFWGLGLLIYDLLGTAAWLILMSGKSGRGLNNLAATFKLIAILTLVIIMFMEVLSAQFLLTTSQQAAMSFPSETWDSPFGNDTHGYFRSWCSSLSTNRSFPFGNDTLHGYFESWCLSRSSNRPPGSERTIHSSYFFLDLWQDNYRELAIGIFMVVQLNIFLVLWLYRHTRWMFCFSSILRA</sequence>
<dbReference type="EMBL" id="MU865517">
    <property type="protein sequence ID" value="KAK4221763.1"/>
    <property type="molecule type" value="Genomic_DNA"/>
</dbReference>
<keyword evidence="1" id="KW-1133">Transmembrane helix</keyword>
<feature type="transmembrane region" description="Helical" evidence="1">
    <location>
        <begin position="1165"/>
        <end position="1183"/>
    </location>
</feature>
<gene>
    <name evidence="2" type="ORF">QBC38DRAFT_491438</name>
</gene>
<evidence type="ECO:0000313" key="2">
    <source>
        <dbReference type="EMBL" id="KAK4221763.1"/>
    </source>
</evidence>
<feature type="transmembrane region" description="Helical" evidence="1">
    <location>
        <begin position="1100"/>
        <end position="1121"/>
    </location>
</feature>